<keyword evidence="2" id="KW-1185">Reference proteome</keyword>
<evidence type="ECO:0000313" key="2">
    <source>
        <dbReference type="Proteomes" id="UP001055811"/>
    </source>
</evidence>
<gene>
    <name evidence="1" type="ORF">L2E82_00606</name>
</gene>
<proteinExistence type="predicted"/>
<dbReference type="Proteomes" id="UP001055811">
    <property type="component" value="Linkage Group LG01"/>
</dbReference>
<reference evidence="2" key="1">
    <citation type="journal article" date="2022" name="Mol. Ecol. Resour.">
        <title>The genomes of chicory, endive, great burdock and yacon provide insights into Asteraceae palaeo-polyploidization history and plant inulin production.</title>
        <authorList>
            <person name="Fan W."/>
            <person name="Wang S."/>
            <person name="Wang H."/>
            <person name="Wang A."/>
            <person name="Jiang F."/>
            <person name="Liu H."/>
            <person name="Zhao H."/>
            <person name="Xu D."/>
            <person name="Zhang Y."/>
        </authorList>
    </citation>
    <scope>NUCLEOTIDE SEQUENCE [LARGE SCALE GENOMIC DNA]</scope>
    <source>
        <strain evidence="2">cv. Punajuju</strain>
    </source>
</reference>
<name>A0ACB9GXS0_CICIN</name>
<protein>
    <submittedName>
        <fullName evidence="1">Uncharacterized protein</fullName>
    </submittedName>
</protein>
<dbReference type="EMBL" id="CM042009">
    <property type="protein sequence ID" value="KAI3788016.1"/>
    <property type="molecule type" value="Genomic_DNA"/>
</dbReference>
<reference evidence="1 2" key="2">
    <citation type="journal article" date="2022" name="Mol. Ecol. Resour.">
        <title>The genomes of chicory, endive, great burdock and yacon provide insights into Asteraceae paleo-polyploidization history and plant inulin production.</title>
        <authorList>
            <person name="Fan W."/>
            <person name="Wang S."/>
            <person name="Wang H."/>
            <person name="Wang A."/>
            <person name="Jiang F."/>
            <person name="Liu H."/>
            <person name="Zhao H."/>
            <person name="Xu D."/>
            <person name="Zhang Y."/>
        </authorList>
    </citation>
    <scope>NUCLEOTIDE SEQUENCE [LARGE SCALE GENOMIC DNA]</scope>
    <source>
        <strain evidence="2">cv. Punajuju</strain>
        <tissue evidence="1">Leaves</tissue>
    </source>
</reference>
<organism evidence="1 2">
    <name type="scientific">Cichorium intybus</name>
    <name type="common">Chicory</name>
    <dbReference type="NCBI Taxonomy" id="13427"/>
    <lineage>
        <taxon>Eukaryota</taxon>
        <taxon>Viridiplantae</taxon>
        <taxon>Streptophyta</taxon>
        <taxon>Embryophyta</taxon>
        <taxon>Tracheophyta</taxon>
        <taxon>Spermatophyta</taxon>
        <taxon>Magnoliopsida</taxon>
        <taxon>eudicotyledons</taxon>
        <taxon>Gunneridae</taxon>
        <taxon>Pentapetalae</taxon>
        <taxon>asterids</taxon>
        <taxon>campanulids</taxon>
        <taxon>Asterales</taxon>
        <taxon>Asteraceae</taxon>
        <taxon>Cichorioideae</taxon>
        <taxon>Cichorieae</taxon>
        <taxon>Cichoriinae</taxon>
        <taxon>Cichorium</taxon>
    </lineage>
</organism>
<evidence type="ECO:0000313" key="1">
    <source>
        <dbReference type="EMBL" id="KAI3788016.1"/>
    </source>
</evidence>
<accession>A0ACB9GXS0</accession>
<sequence>MWRSRSKLSRNDSNKKGNSSPIVRRIPSNPDFNHQSLKDIENLFPHGSVSDLNAIPEEPSSTSPNCATTTAAVTTDVKRGTIFHRVNLANRITKAFSARPKSDPKETLSESNNTVAAEKSENLEKSVKVEETVKPEKSVKVEETVKPEKSVKVEEIVKPDPAITIPGADKRVVVYMTSLRVVRSTFEACRTVRSILQGFRVPVDERDLSMDASFFDEIRKIMAQIGEGRSDDKRVDLPKVFIGGRYIGGADEVVELHEIGELKKFVKGLPAVTPGVCKFCGGFRFILCLECNGSHKCHTEDGGFRTCTVCNENGLIRCPSCLSS</sequence>
<comment type="caution">
    <text evidence="1">The sequence shown here is derived from an EMBL/GenBank/DDBJ whole genome shotgun (WGS) entry which is preliminary data.</text>
</comment>